<sequence>MNVALGQKRPWYLTLSLALAIALVFPAVGPASVASAASARQMENLNRGLVAVKVSGGVFVSWRLLGTEPSSIGFNLYRNGTKVNSGVITGSTNYLDASGTASSVYEVRPVLNGTEQASSGTVTVWANNYLDIPISRPSGGTTPDGVSYTYSANDASVGDLDGDGDYEIVLKWDPSNSKDNSQSGYTGNAYLDAYEMDGTRLWRIDLGINIRAGAHYSPFLVYDFDGDGKAEVVCKTADGTKDGTGAVIGSSGADYRNSSGYILSGPEYLTVFSGSTGANLATIDYVPPRGTVSSWGDSYGNRVDRFLAAVAYLDGVRPSIVMTRGYYTRTVLVAFDWRNGSLTRRWTFDSNSSTNAGTAGQGNHNLSVADVDNDGKDEIVYGSLTVDDNGAKLYTTGLGHGDAMHVGDLDPNRSGLEVFKVNESTSAAYGAEMHDAATGTVLWGVHTGADTGRGMSADIDPNYAGEEAWASNGVGLRSATGALISSKTPSSINFGIWWDGDLQRELLDHTWSSSTSTGVGKIDKWNYASGTETRLLTATGTYSNNSTKGNPSLQADLIGDWREEVIWRTADSTALRMYTTTDITSTRLYTLMHDPVYRLGVAWQNVGYNQPPHTSYFLGYGMSAPPAPNIYVTAKS</sequence>
<evidence type="ECO:0000313" key="3">
    <source>
        <dbReference type="EMBL" id="MFD2661655.1"/>
    </source>
</evidence>
<dbReference type="Proteomes" id="UP001597493">
    <property type="component" value="Unassembled WGS sequence"/>
</dbReference>
<dbReference type="GO" id="GO:0016829">
    <property type="term" value="F:lyase activity"/>
    <property type="evidence" value="ECO:0007669"/>
    <property type="project" value="UniProtKB-KW"/>
</dbReference>
<dbReference type="SUPFAM" id="SSF69318">
    <property type="entry name" value="Integrin alpha N-terminal domain"/>
    <property type="match status" value="1"/>
</dbReference>
<gene>
    <name evidence="3" type="ORF">ACFSW5_15485</name>
</gene>
<dbReference type="EMBL" id="JBHUMY010000016">
    <property type="protein sequence ID" value="MFD2661655.1"/>
    <property type="molecule type" value="Genomic_DNA"/>
</dbReference>
<dbReference type="CDD" id="cd10318">
    <property type="entry name" value="RGL11"/>
    <property type="match status" value="1"/>
</dbReference>
<evidence type="ECO:0000313" key="4">
    <source>
        <dbReference type="Proteomes" id="UP001597493"/>
    </source>
</evidence>
<feature type="domain" description="Rhamnogalacturonan lyase family 11 C-terminal" evidence="2">
    <location>
        <begin position="129"/>
        <end position="628"/>
    </location>
</feature>
<feature type="domain" description="Rhamnogalacturonan I lyase beta-sheet" evidence="1">
    <location>
        <begin position="40"/>
        <end position="125"/>
    </location>
</feature>
<dbReference type="InterPro" id="IPR034641">
    <property type="entry name" value="RGL11"/>
</dbReference>
<proteinExistence type="predicted"/>
<dbReference type="PANTHER" id="PTHR43118:SF1">
    <property type="entry name" value="RHAMNOGALACTURONAN LYASE (EUROFUNG)"/>
    <property type="match status" value="1"/>
</dbReference>
<keyword evidence="3" id="KW-0456">Lyase</keyword>
<dbReference type="RefSeq" id="WP_379274787.1">
    <property type="nucleotide sequence ID" value="NZ_JBHUMY010000016.1"/>
</dbReference>
<comment type="caution">
    <text evidence="3">The sequence shown here is derived from an EMBL/GenBank/DDBJ whole genome shotgun (WGS) entry which is preliminary data.</text>
</comment>
<reference evidence="4" key="1">
    <citation type="journal article" date="2019" name="Int. J. Syst. Evol. Microbiol.">
        <title>The Global Catalogue of Microorganisms (GCM) 10K type strain sequencing project: providing services to taxonomists for standard genome sequencing and annotation.</title>
        <authorList>
            <consortium name="The Broad Institute Genomics Platform"/>
            <consortium name="The Broad Institute Genome Sequencing Center for Infectious Disease"/>
            <person name="Wu L."/>
            <person name="Ma J."/>
        </authorList>
    </citation>
    <scope>NUCLEOTIDE SEQUENCE [LARGE SCALE GENOMIC DNA]</scope>
    <source>
        <strain evidence="4">TISTR 1827</strain>
    </source>
</reference>
<accession>A0ABW5QZZ5</accession>
<dbReference type="Pfam" id="PF18370">
    <property type="entry name" value="RGI_lyase"/>
    <property type="match status" value="1"/>
</dbReference>
<dbReference type="InterPro" id="IPR049366">
    <property type="entry name" value="RGL11_C"/>
</dbReference>
<keyword evidence="4" id="KW-1185">Reference proteome</keyword>
<dbReference type="Pfam" id="PF21348">
    <property type="entry name" value="RGL11_C"/>
    <property type="match status" value="1"/>
</dbReference>
<dbReference type="PANTHER" id="PTHR43118">
    <property type="entry name" value="RHAMNOGALACTURONAN LYASE (EUROFUNG)"/>
    <property type="match status" value="1"/>
</dbReference>
<evidence type="ECO:0000259" key="2">
    <source>
        <dbReference type="Pfam" id="PF21348"/>
    </source>
</evidence>
<name>A0ABW5QZZ5_9BACL</name>
<dbReference type="InterPro" id="IPR028994">
    <property type="entry name" value="Integrin_alpha_N"/>
</dbReference>
<dbReference type="Gene3D" id="2.60.40.10">
    <property type="entry name" value="Immunoglobulins"/>
    <property type="match status" value="1"/>
</dbReference>
<organism evidence="3 4">
    <name type="scientific">Paenibacillus thailandensis</name>
    <dbReference type="NCBI Taxonomy" id="393250"/>
    <lineage>
        <taxon>Bacteria</taxon>
        <taxon>Bacillati</taxon>
        <taxon>Bacillota</taxon>
        <taxon>Bacilli</taxon>
        <taxon>Bacillales</taxon>
        <taxon>Paenibacillaceae</taxon>
        <taxon>Paenibacillus</taxon>
    </lineage>
</organism>
<dbReference type="InterPro" id="IPR013783">
    <property type="entry name" value="Ig-like_fold"/>
</dbReference>
<protein>
    <submittedName>
        <fullName evidence="3">Rhamnogalacturonan lyase</fullName>
    </submittedName>
</protein>
<dbReference type="InterPro" id="IPR041624">
    <property type="entry name" value="RGI_lyase"/>
</dbReference>
<evidence type="ECO:0000259" key="1">
    <source>
        <dbReference type="Pfam" id="PF18370"/>
    </source>
</evidence>